<feature type="domain" description="ACT" evidence="10">
    <location>
        <begin position="456"/>
        <end position="528"/>
    </location>
</feature>
<dbReference type="CDD" id="cd12173">
    <property type="entry name" value="PGDH_4"/>
    <property type="match status" value="1"/>
</dbReference>
<dbReference type="InterPro" id="IPR006139">
    <property type="entry name" value="D-isomer_2_OHA_DH_cat_dom"/>
</dbReference>
<dbReference type="RefSeq" id="WP_265791267.1">
    <property type="nucleotide sequence ID" value="NZ_BAABRS010000004.1"/>
</dbReference>
<dbReference type="InterPro" id="IPR029009">
    <property type="entry name" value="ASB_dom_sf"/>
</dbReference>
<dbReference type="SUPFAM" id="SSF55021">
    <property type="entry name" value="ACT-like"/>
    <property type="match status" value="1"/>
</dbReference>
<dbReference type="Gene3D" id="3.30.70.260">
    <property type="match status" value="1"/>
</dbReference>
<dbReference type="Gene3D" id="3.30.1330.90">
    <property type="entry name" value="D-3-phosphoglycerate dehydrogenase, domain 3"/>
    <property type="match status" value="1"/>
</dbReference>
<accession>A0ABT3Q229</accession>
<dbReference type="InterPro" id="IPR002912">
    <property type="entry name" value="ACT_dom"/>
</dbReference>
<keyword evidence="12" id="KW-1185">Reference proteome</keyword>
<dbReference type="InterPro" id="IPR029753">
    <property type="entry name" value="D-isomer_DH_CS"/>
</dbReference>
<dbReference type="GO" id="GO:0004617">
    <property type="term" value="F:phosphoglycerate dehydrogenase activity"/>
    <property type="evidence" value="ECO:0007669"/>
    <property type="project" value="UniProtKB-EC"/>
</dbReference>
<comment type="pathway">
    <text evidence="2 9">Amino-acid biosynthesis; L-serine biosynthesis; L-serine from 3-phospho-D-glycerate: step 1/3.</text>
</comment>
<evidence type="ECO:0000256" key="9">
    <source>
        <dbReference type="RuleBase" id="RU363003"/>
    </source>
</evidence>
<evidence type="ECO:0000256" key="3">
    <source>
        <dbReference type="ARBA" id="ARBA00005854"/>
    </source>
</evidence>
<comment type="catalytic activity">
    <reaction evidence="7">
        <text>(R)-2-hydroxyglutarate + NAD(+) = 2-oxoglutarate + NADH + H(+)</text>
        <dbReference type="Rhea" id="RHEA:49612"/>
        <dbReference type="ChEBI" id="CHEBI:15378"/>
        <dbReference type="ChEBI" id="CHEBI:15801"/>
        <dbReference type="ChEBI" id="CHEBI:16810"/>
        <dbReference type="ChEBI" id="CHEBI:57540"/>
        <dbReference type="ChEBI" id="CHEBI:57945"/>
        <dbReference type="EC" id="1.1.1.399"/>
    </reaction>
</comment>
<dbReference type="InterPro" id="IPR045626">
    <property type="entry name" value="PGDH_ASB_dom"/>
</dbReference>
<dbReference type="InterPro" id="IPR036291">
    <property type="entry name" value="NAD(P)-bd_dom_sf"/>
</dbReference>
<evidence type="ECO:0000256" key="1">
    <source>
        <dbReference type="ARBA" id="ARBA00003800"/>
    </source>
</evidence>
<dbReference type="Pfam" id="PF02826">
    <property type="entry name" value="2-Hacid_dh_C"/>
    <property type="match status" value="1"/>
</dbReference>
<dbReference type="SUPFAM" id="SSF51735">
    <property type="entry name" value="NAD(P)-binding Rossmann-fold domains"/>
    <property type="match status" value="1"/>
</dbReference>
<keyword evidence="9" id="KW-0028">Amino-acid biosynthesis</keyword>
<comment type="caution">
    <text evidence="11">The sequence shown here is derived from an EMBL/GenBank/DDBJ whole genome shotgun (WGS) entry which is preliminary data.</text>
</comment>
<keyword evidence="5 9" id="KW-0560">Oxidoreductase</keyword>
<sequence>MSFSILILDNVDPLAEKVFEERGIKVTRNHNLSGEELHQEIKKYDGIVVRSSTTVSADLLKSAENLKVVGRAGVGVDNIDIEAATAEGILVMNTPDGNTVSTAEHTCGMILALARNIPQSVDRVKNGGWDRKKYMGTEVHSKTLGIIGLGKIGAEVAQRMREFGMTVKAYDPFASVEKAESLNIELLELDELLGTADFLTVHTPLTEKTKGLVSLENADKLKKGMYLVNCARGGIYKEEDLSQLIDNGYVAGIALDVYSQEPPNEALYKQLKHPHIISTPHLGASTEEAQEKVAEQIAYQMSDALEQKNFKGSLNGKSISLITNKEVQPYLKLAEILGSAAIQLAPENANNFSFEYSGACAQYSDVLTDSILKGMLSHHVSESVNLINARHYADDRGLKIRETKVSDTKTFNDLITVTFGEDADYQTISATVFGEDDYRIVEIDGYGIELRMEGDIVMYQNVDKPGMLAGVSGAMAKQGINIGALSLGRTDKGSNAITAVSVDKELTEEELKPIIELDGVNALKYISLNN</sequence>
<name>A0ABT3Q229_9BACT</name>
<evidence type="ECO:0000256" key="8">
    <source>
        <dbReference type="ARBA" id="ARBA00048731"/>
    </source>
</evidence>
<organism evidence="11 12">
    <name type="scientific">Fodinibius salicampi</name>
    <dbReference type="NCBI Taxonomy" id="1920655"/>
    <lineage>
        <taxon>Bacteria</taxon>
        <taxon>Pseudomonadati</taxon>
        <taxon>Balneolota</taxon>
        <taxon>Balneolia</taxon>
        <taxon>Balneolales</taxon>
        <taxon>Balneolaceae</taxon>
        <taxon>Fodinibius</taxon>
    </lineage>
</organism>
<dbReference type="PROSITE" id="PS51671">
    <property type="entry name" value="ACT"/>
    <property type="match status" value="1"/>
</dbReference>
<dbReference type="InterPro" id="IPR045865">
    <property type="entry name" value="ACT-like_dom_sf"/>
</dbReference>
<dbReference type="PANTHER" id="PTHR42938">
    <property type="entry name" value="FORMATE DEHYDROGENASE 1"/>
    <property type="match status" value="1"/>
</dbReference>
<keyword evidence="9" id="KW-0718">Serine biosynthesis</keyword>
<dbReference type="Pfam" id="PF00389">
    <property type="entry name" value="2-Hacid_dh"/>
    <property type="match status" value="1"/>
</dbReference>
<evidence type="ECO:0000256" key="2">
    <source>
        <dbReference type="ARBA" id="ARBA00005216"/>
    </source>
</evidence>
<dbReference type="SUPFAM" id="SSF143548">
    <property type="entry name" value="Serine metabolism enzymes domain"/>
    <property type="match status" value="1"/>
</dbReference>
<comment type="function">
    <text evidence="1">Catalyzes the reversible oxidation of 3-phospho-D-glycerate to 3-phosphonooxypyruvate, the first step of the phosphorylated L-serine biosynthesis pathway. Also catalyzes the reversible oxidation of 2-hydroxyglutarate to 2-oxoglutarate.</text>
</comment>
<dbReference type="EC" id="1.1.1.95" evidence="9"/>
<evidence type="ECO:0000256" key="6">
    <source>
        <dbReference type="ARBA" id="ARBA00023027"/>
    </source>
</evidence>
<dbReference type="Pfam" id="PF01842">
    <property type="entry name" value="ACT"/>
    <property type="match status" value="1"/>
</dbReference>
<evidence type="ECO:0000259" key="10">
    <source>
        <dbReference type="PROSITE" id="PS51671"/>
    </source>
</evidence>
<comment type="catalytic activity">
    <reaction evidence="8 9">
        <text>(2R)-3-phosphoglycerate + NAD(+) = 3-phosphooxypyruvate + NADH + H(+)</text>
        <dbReference type="Rhea" id="RHEA:12641"/>
        <dbReference type="ChEBI" id="CHEBI:15378"/>
        <dbReference type="ChEBI" id="CHEBI:18110"/>
        <dbReference type="ChEBI" id="CHEBI:57540"/>
        <dbReference type="ChEBI" id="CHEBI:57945"/>
        <dbReference type="ChEBI" id="CHEBI:58272"/>
        <dbReference type="EC" id="1.1.1.95"/>
    </reaction>
</comment>
<proteinExistence type="inferred from homology"/>
<dbReference type="Gene3D" id="3.40.50.720">
    <property type="entry name" value="NAD(P)-binding Rossmann-like Domain"/>
    <property type="match status" value="2"/>
</dbReference>
<dbReference type="PROSITE" id="PS00670">
    <property type="entry name" value="D_2_HYDROXYACID_DH_2"/>
    <property type="match status" value="1"/>
</dbReference>
<dbReference type="Proteomes" id="UP001207337">
    <property type="component" value="Unassembled WGS sequence"/>
</dbReference>
<dbReference type="PANTHER" id="PTHR42938:SF9">
    <property type="entry name" value="FORMATE DEHYDROGENASE 1"/>
    <property type="match status" value="1"/>
</dbReference>
<keyword evidence="6 9" id="KW-0520">NAD</keyword>
<comment type="similarity">
    <text evidence="3 9">Belongs to the D-isomer specific 2-hydroxyacid dehydrogenase family.</text>
</comment>
<dbReference type="InterPro" id="IPR006140">
    <property type="entry name" value="D-isomer_DH_NAD-bd"/>
</dbReference>
<evidence type="ECO:0000256" key="4">
    <source>
        <dbReference type="ARBA" id="ARBA00021582"/>
    </source>
</evidence>
<gene>
    <name evidence="11" type="primary">serA</name>
    <name evidence="11" type="ORF">LQ318_14720</name>
</gene>
<protein>
    <recommendedName>
        <fullName evidence="4 9">D-3-phosphoglycerate dehydrogenase</fullName>
        <ecNumber evidence="9">1.1.1.95</ecNumber>
    </recommendedName>
</protein>
<dbReference type="PROSITE" id="PS00065">
    <property type="entry name" value="D_2_HYDROXYACID_DH_1"/>
    <property type="match status" value="1"/>
</dbReference>
<evidence type="ECO:0000313" key="12">
    <source>
        <dbReference type="Proteomes" id="UP001207337"/>
    </source>
</evidence>
<dbReference type="InterPro" id="IPR006236">
    <property type="entry name" value="PGDH"/>
</dbReference>
<dbReference type="SUPFAM" id="SSF52283">
    <property type="entry name" value="Formate/glycerate dehydrogenase catalytic domain-like"/>
    <property type="match status" value="1"/>
</dbReference>
<evidence type="ECO:0000256" key="5">
    <source>
        <dbReference type="ARBA" id="ARBA00023002"/>
    </source>
</evidence>
<dbReference type="InterPro" id="IPR029752">
    <property type="entry name" value="D-isomer_DH_CS1"/>
</dbReference>
<evidence type="ECO:0000256" key="7">
    <source>
        <dbReference type="ARBA" id="ARBA00048126"/>
    </source>
</evidence>
<dbReference type="Pfam" id="PF19304">
    <property type="entry name" value="PGDH_inter"/>
    <property type="match status" value="1"/>
</dbReference>
<dbReference type="EMBL" id="JAJNDC010000004">
    <property type="protein sequence ID" value="MCW9714163.1"/>
    <property type="molecule type" value="Genomic_DNA"/>
</dbReference>
<dbReference type="NCBIfam" id="TIGR01327">
    <property type="entry name" value="PGDH"/>
    <property type="match status" value="1"/>
</dbReference>
<reference evidence="11 12" key="1">
    <citation type="submission" date="2021-11" db="EMBL/GenBank/DDBJ databases">
        <title>Aliifidinibius sp. nov., a new bacterium isolated from saline soil.</title>
        <authorList>
            <person name="Galisteo C."/>
            <person name="De La Haba R."/>
            <person name="Sanchez-Porro C."/>
            <person name="Ventosa A."/>
        </authorList>
    </citation>
    <scope>NUCLEOTIDE SEQUENCE [LARGE SCALE GENOMIC DNA]</scope>
    <source>
        <strain evidence="11 12">KACC 190600</strain>
    </source>
</reference>
<evidence type="ECO:0000313" key="11">
    <source>
        <dbReference type="EMBL" id="MCW9714163.1"/>
    </source>
</evidence>